<dbReference type="EMBL" id="BPQQ01000006">
    <property type="protein sequence ID" value="GJD98711.1"/>
    <property type="molecule type" value="Genomic_DNA"/>
</dbReference>
<reference evidence="1" key="1">
    <citation type="journal article" date="2021" name="Front. Microbiol.">
        <title>Comprehensive Comparative Genomics and Phenotyping of Methylobacterium Species.</title>
        <authorList>
            <person name="Alessa O."/>
            <person name="Ogura Y."/>
            <person name="Fujitani Y."/>
            <person name="Takami H."/>
            <person name="Hayashi T."/>
            <person name="Sahin N."/>
            <person name="Tani A."/>
        </authorList>
    </citation>
    <scope>NUCLEOTIDE SEQUENCE</scope>
    <source>
        <strain evidence="1">DSM 17168</strain>
    </source>
</reference>
<gene>
    <name evidence="1" type="ORF">GMJLKIPL_0622</name>
</gene>
<proteinExistence type="predicted"/>
<evidence type="ECO:0000313" key="1">
    <source>
        <dbReference type="EMBL" id="GJD98711.1"/>
    </source>
</evidence>
<organism evidence="1 2">
    <name type="scientific">Methylobacterium isbiliense</name>
    <dbReference type="NCBI Taxonomy" id="315478"/>
    <lineage>
        <taxon>Bacteria</taxon>
        <taxon>Pseudomonadati</taxon>
        <taxon>Pseudomonadota</taxon>
        <taxon>Alphaproteobacteria</taxon>
        <taxon>Hyphomicrobiales</taxon>
        <taxon>Methylobacteriaceae</taxon>
        <taxon>Methylobacterium</taxon>
    </lineage>
</organism>
<accession>A0ABQ4S6K1</accession>
<dbReference type="Proteomes" id="UP001055153">
    <property type="component" value="Unassembled WGS sequence"/>
</dbReference>
<reference evidence="1" key="2">
    <citation type="submission" date="2021-08" db="EMBL/GenBank/DDBJ databases">
        <authorList>
            <person name="Tani A."/>
            <person name="Ola A."/>
            <person name="Ogura Y."/>
            <person name="Katsura K."/>
            <person name="Hayashi T."/>
        </authorList>
    </citation>
    <scope>NUCLEOTIDE SEQUENCE</scope>
    <source>
        <strain evidence="1">DSM 17168</strain>
    </source>
</reference>
<keyword evidence="2" id="KW-1185">Reference proteome</keyword>
<evidence type="ECO:0000313" key="2">
    <source>
        <dbReference type="Proteomes" id="UP001055153"/>
    </source>
</evidence>
<sequence length="73" mass="7779">MSLGDRLRILQMLEDCPAGSTLAAAGKCVRSDVGDPADAILALVCAGQVDIDIRNTLSPQTWIRRRGQGVGER</sequence>
<protein>
    <submittedName>
        <fullName evidence="1">Uncharacterized protein</fullName>
    </submittedName>
</protein>
<name>A0ABQ4S6K1_9HYPH</name>
<comment type="caution">
    <text evidence="1">The sequence shown here is derived from an EMBL/GenBank/DDBJ whole genome shotgun (WGS) entry which is preliminary data.</text>
</comment>